<dbReference type="InterPro" id="IPR017853">
    <property type="entry name" value="GH"/>
</dbReference>
<evidence type="ECO:0000313" key="6">
    <source>
        <dbReference type="Proteomes" id="UP000228921"/>
    </source>
</evidence>
<sequence length="415" mass="47050">MLNRFRTRLALSALALSLLSLALIGFIALRPVPTLFGAELIRQRKLPSIAYGVHTSVWWNEAARTRDFEYVRLMRFGYAKQVFGWRDIHPLETQPPDWSVADDIVAEANYRGVKLIARLGKPPDWAIRPDRNEYEPPFDERAFGQFCGTLAARYKGRIVGYQIWNEPNLSREWLGKTPNAAAYVKVLAPCAEAIRAADPQAVVITAGLAPTGTLSPQSIPDTLYLQQMYQAGAARYYDVLGLNAPGYALPPETPPDDPRLDGHSWQVFRHVEVMRALQVAHGEGHKQIAILEMGWTTDRRDTITAPDGSQQPNPYRWHAVSEEQQAAYLVAAFEYAAQHWRPWVSLMVVLYLADLDWTPEDEEYWWALNDPGFDQRMRPAFFALANAPRYIDDAYVPPILDGINPYTPLPPRPRP</sequence>
<name>A0A2M8P337_9CHLR</name>
<dbReference type="GO" id="GO:0000272">
    <property type="term" value="P:polysaccharide catabolic process"/>
    <property type="evidence" value="ECO:0007669"/>
    <property type="project" value="InterPro"/>
</dbReference>
<dbReference type="PROSITE" id="PS00659">
    <property type="entry name" value="GLYCOSYL_HYDROL_F5"/>
    <property type="match status" value="1"/>
</dbReference>
<keyword evidence="2 3" id="KW-0326">Glycosidase</keyword>
<proteinExistence type="inferred from homology"/>
<evidence type="ECO:0000256" key="3">
    <source>
        <dbReference type="RuleBase" id="RU361153"/>
    </source>
</evidence>
<accession>A0A2M8P337</accession>
<reference evidence="5 6" key="1">
    <citation type="submission" date="2017-11" db="EMBL/GenBank/DDBJ databases">
        <title>Evolution of Phototrophy in the Chloroflexi Phylum Driven by Horizontal Gene Transfer.</title>
        <authorList>
            <person name="Ward L.M."/>
            <person name="Hemp J."/>
            <person name="Shih P.M."/>
            <person name="Mcglynn S.E."/>
            <person name="Fischer W."/>
        </authorList>
    </citation>
    <scope>NUCLEOTIDE SEQUENCE [LARGE SCALE GENOMIC DNA]</scope>
    <source>
        <strain evidence="5">CP2_2F</strain>
    </source>
</reference>
<evidence type="ECO:0000259" key="4">
    <source>
        <dbReference type="Pfam" id="PF00150"/>
    </source>
</evidence>
<evidence type="ECO:0000256" key="2">
    <source>
        <dbReference type="ARBA" id="ARBA00023295"/>
    </source>
</evidence>
<organism evidence="5 6">
    <name type="scientific">Candidatus Thermofonsia Clade 1 bacterium</name>
    <dbReference type="NCBI Taxonomy" id="2364210"/>
    <lineage>
        <taxon>Bacteria</taxon>
        <taxon>Bacillati</taxon>
        <taxon>Chloroflexota</taxon>
        <taxon>Candidatus Thermofontia</taxon>
        <taxon>Candidatus Thermofonsia Clade 1</taxon>
    </lineage>
</organism>
<dbReference type="InterPro" id="IPR018087">
    <property type="entry name" value="Glyco_hydro_5_CS"/>
</dbReference>
<comment type="similarity">
    <text evidence="3">Belongs to the glycosyl hydrolase 5 (cellulase A) family.</text>
</comment>
<dbReference type="SUPFAM" id="SSF51445">
    <property type="entry name" value="(Trans)glycosidases"/>
    <property type="match status" value="1"/>
</dbReference>
<evidence type="ECO:0000313" key="5">
    <source>
        <dbReference type="EMBL" id="PJF31956.1"/>
    </source>
</evidence>
<keyword evidence="1 3" id="KW-0378">Hydrolase</keyword>
<dbReference type="AlphaFoldDB" id="A0A2M8P337"/>
<dbReference type="GO" id="GO:0004553">
    <property type="term" value="F:hydrolase activity, hydrolyzing O-glycosyl compounds"/>
    <property type="evidence" value="ECO:0007669"/>
    <property type="project" value="InterPro"/>
</dbReference>
<comment type="caution">
    <text evidence="5">The sequence shown here is derived from an EMBL/GenBank/DDBJ whole genome shotgun (WGS) entry which is preliminary data.</text>
</comment>
<dbReference type="PANTHER" id="PTHR12631:SF10">
    <property type="entry name" value="BETA-XYLOSIDASE-LIKE PROTEIN-RELATED"/>
    <property type="match status" value="1"/>
</dbReference>
<dbReference type="PANTHER" id="PTHR12631">
    <property type="entry name" value="ALPHA-L-IDURONIDASE"/>
    <property type="match status" value="1"/>
</dbReference>
<feature type="domain" description="Glycoside hydrolase family 5" evidence="4">
    <location>
        <begin position="99"/>
        <end position="207"/>
    </location>
</feature>
<protein>
    <recommendedName>
        <fullName evidence="4">Glycoside hydrolase family 5 domain-containing protein</fullName>
    </recommendedName>
</protein>
<dbReference type="Gene3D" id="3.20.20.80">
    <property type="entry name" value="Glycosidases"/>
    <property type="match status" value="1"/>
</dbReference>
<dbReference type="Pfam" id="PF00150">
    <property type="entry name" value="Cellulase"/>
    <property type="match status" value="1"/>
</dbReference>
<dbReference type="InterPro" id="IPR051923">
    <property type="entry name" value="Glycosyl_Hydrolase_39"/>
</dbReference>
<dbReference type="Proteomes" id="UP000228921">
    <property type="component" value="Unassembled WGS sequence"/>
</dbReference>
<dbReference type="EMBL" id="PGTK01000002">
    <property type="protein sequence ID" value="PJF31956.1"/>
    <property type="molecule type" value="Genomic_DNA"/>
</dbReference>
<evidence type="ECO:0000256" key="1">
    <source>
        <dbReference type="ARBA" id="ARBA00022801"/>
    </source>
</evidence>
<dbReference type="InterPro" id="IPR001547">
    <property type="entry name" value="Glyco_hydro_5"/>
</dbReference>
<gene>
    <name evidence="5" type="ORF">CUN51_03170</name>
</gene>